<reference evidence="3 4" key="1">
    <citation type="submission" date="2018-02" db="EMBL/GenBank/DDBJ databases">
        <title>Whole genome sequencing of endophytic bacterium.</title>
        <authorList>
            <person name="Eedara R."/>
            <person name="Podile A.R."/>
        </authorList>
    </citation>
    <scope>NUCLEOTIDE SEQUENCE [LARGE SCALE GENOMIC DNA]</scope>
    <source>
        <strain evidence="3 4">RP1T</strain>
    </source>
</reference>
<feature type="domain" description="Caspase family p20" evidence="2">
    <location>
        <begin position="44"/>
        <end position="171"/>
    </location>
</feature>
<dbReference type="OrthoDB" id="434800at2"/>
<gene>
    <name evidence="3" type="ORF">C5L14_22400</name>
</gene>
<dbReference type="RefSeq" id="WP_105864302.1">
    <property type="nucleotide sequence ID" value="NZ_PUEJ01000009.1"/>
</dbReference>
<accession>A0A2S9Q7B5</accession>
<dbReference type="Proteomes" id="UP000237682">
    <property type="component" value="Unassembled WGS sequence"/>
</dbReference>
<dbReference type="InterPro" id="IPR015943">
    <property type="entry name" value="WD40/YVTN_repeat-like_dom_sf"/>
</dbReference>
<dbReference type="Gene3D" id="3.40.50.1460">
    <property type="match status" value="1"/>
</dbReference>
<dbReference type="SUPFAM" id="SSF52129">
    <property type="entry name" value="Caspase-like"/>
    <property type="match status" value="1"/>
</dbReference>
<proteinExistence type="predicted"/>
<evidence type="ECO:0000256" key="1">
    <source>
        <dbReference type="SAM" id="SignalP"/>
    </source>
</evidence>
<evidence type="ECO:0000259" key="2">
    <source>
        <dbReference type="PROSITE" id="PS50208"/>
    </source>
</evidence>
<dbReference type="AlphaFoldDB" id="A0A2S9Q7B5"/>
<dbReference type="InterPro" id="IPR052039">
    <property type="entry name" value="Caspase-related_regulators"/>
</dbReference>
<dbReference type="PANTHER" id="PTHR22576">
    <property type="entry name" value="MUCOSA ASSOCIATED LYMPHOID TISSUE LYMPHOMA TRANSLOCATION PROTEIN 1/PARACASPASE"/>
    <property type="match status" value="1"/>
</dbReference>
<feature type="chain" id="PRO_5015441777" description="Caspase family p20 domain-containing protein" evidence="1">
    <location>
        <begin position="30"/>
        <end position="698"/>
    </location>
</feature>
<organism evidence="3 4">
    <name type="scientific">Labrys okinawensis</name>
    <dbReference type="NCBI Taxonomy" id="346911"/>
    <lineage>
        <taxon>Bacteria</taxon>
        <taxon>Pseudomonadati</taxon>
        <taxon>Pseudomonadota</taxon>
        <taxon>Alphaproteobacteria</taxon>
        <taxon>Hyphomicrobiales</taxon>
        <taxon>Xanthobacteraceae</taxon>
        <taxon>Labrys</taxon>
    </lineage>
</organism>
<protein>
    <recommendedName>
        <fullName evidence="2">Caspase family p20 domain-containing protein</fullName>
    </recommendedName>
</protein>
<dbReference type="InterPro" id="IPR011044">
    <property type="entry name" value="Quino_amine_DH_bsu"/>
</dbReference>
<dbReference type="GO" id="GO:0004197">
    <property type="term" value="F:cysteine-type endopeptidase activity"/>
    <property type="evidence" value="ECO:0007669"/>
    <property type="project" value="InterPro"/>
</dbReference>
<dbReference type="SUPFAM" id="SSF50969">
    <property type="entry name" value="YVTN repeat-like/Quinoprotein amine dehydrogenase"/>
    <property type="match status" value="1"/>
</dbReference>
<evidence type="ECO:0000313" key="3">
    <source>
        <dbReference type="EMBL" id="PRH85210.1"/>
    </source>
</evidence>
<feature type="signal peptide" evidence="1">
    <location>
        <begin position="1"/>
        <end position="29"/>
    </location>
</feature>
<dbReference type="Pfam" id="PF00656">
    <property type="entry name" value="Peptidase_C14"/>
    <property type="match status" value="1"/>
</dbReference>
<comment type="caution">
    <text evidence="3">The sequence shown here is derived from an EMBL/GenBank/DDBJ whole genome shotgun (WGS) entry which is preliminary data.</text>
</comment>
<dbReference type="EMBL" id="PUEJ01000009">
    <property type="protein sequence ID" value="PRH85210.1"/>
    <property type="molecule type" value="Genomic_DNA"/>
</dbReference>
<dbReference type="PROSITE" id="PS50208">
    <property type="entry name" value="CASPASE_P20"/>
    <property type="match status" value="1"/>
</dbReference>
<evidence type="ECO:0000313" key="4">
    <source>
        <dbReference type="Proteomes" id="UP000237682"/>
    </source>
</evidence>
<dbReference type="PANTHER" id="PTHR22576:SF37">
    <property type="entry name" value="MUCOSA-ASSOCIATED LYMPHOID TISSUE LYMPHOMA TRANSLOCATION PROTEIN 1"/>
    <property type="match status" value="1"/>
</dbReference>
<dbReference type="Gene3D" id="2.130.10.10">
    <property type="entry name" value="YVTN repeat-like/Quinoprotein amine dehydrogenase"/>
    <property type="match status" value="1"/>
</dbReference>
<dbReference type="InterPro" id="IPR029030">
    <property type="entry name" value="Caspase-like_dom_sf"/>
</dbReference>
<sequence>MKSVHGLIVITFAAIIGILATGPGGSAQAAGTCEHRPAPAGTSGKRVAVIVGNGGYGNGIPALPNPARDAQAVAKAMGALGFEIFLAGDTDSEGLRNCLATAYAGAAGADVAMFYYSGHGIQIRDENYLVATDATSKDLQHGFVPVQPIVDTLQKGAKATLVFLDACRNNPMAEGGQAGLSVSTGRGLARVEGAGAAAAPGTVQARGLMVAYATSPNAVALDGRGELSPFTGAFVKAVGTSGYSIQRIMSDVTKAVGEETGWAQTPWMKSSLTDELKLGGGQTLAEAQSVSDNHATRSQELLFQRRDKRAAIVEALKGLPARADETALKRFAKAYLALYSAVQSRQIKLPVETGKTIRAAVSPLERVGLLVFSTDYQSGHLELWSTDESRLVAKLALQTAPANLVFSPRGKFLAVSSFGQISVLNGLDGTRLFDLPRKDGAYTMDFSPDESRLLLAGDNSGFLTVIDVGTGKPVIRIKESTLAPGFGKVNPLKVASAVFGGNDAICLKLQTSLIRDPKAAGENVVAIFDLRENRTTHLRPVDASVDRVLCDPNRKYLVGASAIGSGDVLMVIWDLARDRMTEVKAPGENVVGLDPGGRYVRAQDLSGGKGGVLYELATGREVHLATIPDGLSGFGPLVYSVSGSVVGMDSAPNPWRDWPDETLFGPALVDKALSELSPAQREEVARDRVTFVEVATAP</sequence>
<keyword evidence="1" id="KW-0732">Signal</keyword>
<name>A0A2S9Q7B5_9HYPH</name>
<dbReference type="InterPro" id="IPR001309">
    <property type="entry name" value="Pept_C14_p20"/>
</dbReference>
<keyword evidence="4" id="KW-1185">Reference proteome</keyword>
<dbReference type="GO" id="GO:0006508">
    <property type="term" value="P:proteolysis"/>
    <property type="evidence" value="ECO:0007669"/>
    <property type="project" value="InterPro"/>
</dbReference>
<dbReference type="InterPro" id="IPR011600">
    <property type="entry name" value="Pept_C14_caspase"/>
</dbReference>